<feature type="region of interest" description="Disordered" evidence="1">
    <location>
        <begin position="1"/>
        <end position="65"/>
    </location>
</feature>
<accession>A0AAV7VD64</accession>
<evidence type="ECO:0000313" key="2">
    <source>
        <dbReference type="EMBL" id="KAJ1199548.1"/>
    </source>
</evidence>
<protein>
    <submittedName>
        <fullName evidence="2">Uncharacterized protein</fullName>
    </submittedName>
</protein>
<comment type="caution">
    <text evidence="2">The sequence shown here is derived from an EMBL/GenBank/DDBJ whole genome shotgun (WGS) entry which is preliminary data.</text>
</comment>
<dbReference type="EMBL" id="JANPWB010000003">
    <property type="protein sequence ID" value="KAJ1199548.1"/>
    <property type="molecule type" value="Genomic_DNA"/>
</dbReference>
<name>A0AAV7VD64_PLEWA</name>
<gene>
    <name evidence="2" type="ORF">NDU88_003382</name>
</gene>
<feature type="region of interest" description="Disordered" evidence="1">
    <location>
        <begin position="86"/>
        <end position="167"/>
    </location>
</feature>
<keyword evidence="3" id="KW-1185">Reference proteome</keyword>
<dbReference type="Proteomes" id="UP001066276">
    <property type="component" value="Chromosome 2_1"/>
</dbReference>
<dbReference type="AlphaFoldDB" id="A0AAV7VD64"/>
<feature type="compositionally biased region" description="Polar residues" evidence="1">
    <location>
        <begin position="17"/>
        <end position="27"/>
    </location>
</feature>
<sequence length="187" mass="20032">MQARSQPRSKAARQPDRQQAATATAGSRNGYCHHTGNKGVARSGRAPRLKPEPPTAGLSSGLTKGRPLLSSAGRFWLRSLLPGPSAARLRTRSSRGGLTTPARSTRAYSVGTATPVRTDHVTASGATRGPGSSGQGRPQVRPRPTGRFWLPTRPESRAAARRHPGVLPSFSGRPRSLWHPRMACFLF</sequence>
<organism evidence="2 3">
    <name type="scientific">Pleurodeles waltl</name>
    <name type="common">Iberian ribbed newt</name>
    <dbReference type="NCBI Taxonomy" id="8319"/>
    <lineage>
        <taxon>Eukaryota</taxon>
        <taxon>Metazoa</taxon>
        <taxon>Chordata</taxon>
        <taxon>Craniata</taxon>
        <taxon>Vertebrata</taxon>
        <taxon>Euteleostomi</taxon>
        <taxon>Amphibia</taxon>
        <taxon>Batrachia</taxon>
        <taxon>Caudata</taxon>
        <taxon>Salamandroidea</taxon>
        <taxon>Salamandridae</taxon>
        <taxon>Pleurodelinae</taxon>
        <taxon>Pleurodeles</taxon>
    </lineage>
</organism>
<feature type="compositionally biased region" description="Polar residues" evidence="1">
    <location>
        <begin position="94"/>
        <end position="107"/>
    </location>
</feature>
<reference evidence="2" key="1">
    <citation type="journal article" date="2022" name="bioRxiv">
        <title>Sequencing and chromosome-scale assembly of the giantPleurodeles waltlgenome.</title>
        <authorList>
            <person name="Brown T."/>
            <person name="Elewa A."/>
            <person name="Iarovenko S."/>
            <person name="Subramanian E."/>
            <person name="Araus A.J."/>
            <person name="Petzold A."/>
            <person name="Susuki M."/>
            <person name="Suzuki K.-i.T."/>
            <person name="Hayashi T."/>
            <person name="Toyoda A."/>
            <person name="Oliveira C."/>
            <person name="Osipova E."/>
            <person name="Leigh N.D."/>
            <person name="Simon A."/>
            <person name="Yun M.H."/>
        </authorList>
    </citation>
    <scope>NUCLEOTIDE SEQUENCE</scope>
    <source>
        <strain evidence="2">20211129_DDA</strain>
        <tissue evidence="2">Liver</tissue>
    </source>
</reference>
<proteinExistence type="predicted"/>
<evidence type="ECO:0000256" key="1">
    <source>
        <dbReference type="SAM" id="MobiDB-lite"/>
    </source>
</evidence>
<evidence type="ECO:0000313" key="3">
    <source>
        <dbReference type="Proteomes" id="UP001066276"/>
    </source>
</evidence>